<sequence length="175" mass="19070">MMAGTPLGTTSSFVRLQFLIVVGEMGTGVSLPLGCLGHYRPHQAIQYLHLQGLKNSVETTRTTLGVLGALWAPPGLSPEGDLHIQGLTKSVETYKRFRSSRCQKESPDLQDLHLVGASAGTSWYRWLILSYAHLELLTSRSLSNTTKKFTYNNGSMLRCLGSSRGFSSSRGHGAT</sequence>
<reference evidence="1 2" key="3">
    <citation type="journal article" date="2013" name="Rice">
        <title>Improvement of the Oryza sativa Nipponbare reference genome using next generation sequence and optical map data.</title>
        <authorList>
            <person name="Kawahara Y."/>
            <person name="de la Bastide M."/>
            <person name="Hamilton J.P."/>
            <person name="Kanamori H."/>
            <person name="McCombie W.R."/>
            <person name="Ouyang S."/>
            <person name="Schwartz D.C."/>
            <person name="Tanaka T."/>
            <person name="Wu J."/>
            <person name="Zhou S."/>
            <person name="Childs K.L."/>
            <person name="Davidson R.M."/>
            <person name="Lin H."/>
            <person name="Quesada-Ocampo L."/>
            <person name="Vaillancourt B."/>
            <person name="Sakai H."/>
            <person name="Lee S.S."/>
            <person name="Kim J."/>
            <person name="Numa H."/>
            <person name="Itoh T."/>
            <person name="Buell C.R."/>
            <person name="Matsumoto T."/>
        </authorList>
    </citation>
    <scope>NUCLEOTIDE SEQUENCE [LARGE SCALE GENOMIC DNA]</scope>
    <source>
        <strain evidence="2">cv. Nipponbare</strain>
    </source>
</reference>
<dbReference type="InParanoid" id="A0A0P0XKF4"/>
<gene>
    <name evidence="1" type="ordered locus">Os09g0341151</name>
    <name evidence="1" type="ORF">OSNPB_090341151</name>
</gene>
<dbReference type="PaxDb" id="39947-A0A0P0XKF4"/>
<reference evidence="1 2" key="2">
    <citation type="journal article" date="2013" name="Plant Cell Physiol.">
        <title>Rice Annotation Project Database (RAP-DB): an integrative and interactive database for rice genomics.</title>
        <authorList>
            <person name="Sakai H."/>
            <person name="Lee S.S."/>
            <person name="Tanaka T."/>
            <person name="Numa H."/>
            <person name="Kim J."/>
            <person name="Kawahara Y."/>
            <person name="Wakimoto H."/>
            <person name="Yang C.C."/>
            <person name="Iwamoto M."/>
            <person name="Abe T."/>
            <person name="Yamada Y."/>
            <person name="Muto A."/>
            <person name="Inokuchi H."/>
            <person name="Ikemura T."/>
            <person name="Matsumoto T."/>
            <person name="Sasaki T."/>
            <person name="Itoh T."/>
        </authorList>
    </citation>
    <scope>NUCLEOTIDE SEQUENCE [LARGE SCALE GENOMIC DNA]</scope>
    <source>
        <strain evidence="2">cv. Nipponbare</strain>
    </source>
</reference>
<keyword evidence="2" id="KW-1185">Reference proteome</keyword>
<evidence type="ECO:0000313" key="1">
    <source>
        <dbReference type="EMBL" id="BAT07583.1"/>
    </source>
</evidence>
<protein>
    <submittedName>
        <fullName evidence="1">Os09g0341151 protein</fullName>
    </submittedName>
</protein>
<dbReference type="AlphaFoldDB" id="A0A0P0XKF4"/>
<proteinExistence type="predicted"/>
<evidence type="ECO:0000313" key="2">
    <source>
        <dbReference type="Proteomes" id="UP000059680"/>
    </source>
</evidence>
<organism evidence="1 2">
    <name type="scientific">Oryza sativa subsp. japonica</name>
    <name type="common">Rice</name>
    <dbReference type="NCBI Taxonomy" id="39947"/>
    <lineage>
        <taxon>Eukaryota</taxon>
        <taxon>Viridiplantae</taxon>
        <taxon>Streptophyta</taxon>
        <taxon>Embryophyta</taxon>
        <taxon>Tracheophyta</taxon>
        <taxon>Spermatophyta</taxon>
        <taxon>Magnoliopsida</taxon>
        <taxon>Liliopsida</taxon>
        <taxon>Poales</taxon>
        <taxon>Poaceae</taxon>
        <taxon>BOP clade</taxon>
        <taxon>Oryzoideae</taxon>
        <taxon>Oryzeae</taxon>
        <taxon>Oryzinae</taxon>
        <taxon>Oryza</taxon>
        <taxon>Oryza sativa</taxon>
    </lineage>
</organism>
<accession>A0A0P0XKF4</accession>
<name>A0A0P0XKF4_ORYSJ</name>
<dbReference type="EMBL" id="AP014965">
    <property type="protein sequence ID" value="BAT07583.1"/>
    <property type="molecule type" value="Genomic_DNA"/>
</dbReference>
<dbReference type="Proteomes" id="UP000059680">
    <property type="component" value="Chromosome 9"/>
</dbReference>
<reference evidence="2" key="1">
    <citation type="journal article" date="2005" name="Nature">
        <title>The map-based sequence of the rice genome.</title>
        <authorList>
            <consortium name="International rice genome sequencing project (IRGSP)"/>
            <person name="Matsumoto T."/>
            <person name="Wu J."/>
            <person name="Kanamori H."/>
            <person name="Katayose Y."/>
            <person name="Fujisawa M."/>
            <person name="Namiki N."/>
            <person name="Mizuno H."/>
            <person name="Yamamoto K."/>
            <person name="Antonio B.A."/>
            <person name="Baba T."/>
            <person name="Sakata K."/>
            <person name="Nagamura Y."/>
            <person name="Aoki H."/>
            <person name="Arikawa K."/>
            <person name="Arita K."/>
            <person name="Bito T."/>
            <person name="Chiden Y."/>
            <person name="Fujitsuka N."/>
            <person name="Fukunaka R."/>
            <person name="Hamada M."/>
            <person name="Harada C."/>
            <person name="Hayashi A."/>
            <person name="Hijishita S."/>
            <person name="Honda M."/>
            <person name="Hosokawa S."/>
            <person name="Ichikawa Y."/>
            <person name="Idonuma A."/>
            <person name="Iijima M."/>
            <person name="Ikeda M."/>
            <person name="Ikeno M."/>
            <person name="Ito K."/>
            <person name="Ito S."/>
            <person name="Ito T."/>
            <person name="Ito Y."/>
            <person name="Ito Y."/>
            <person name="Iwabuchi A."/>
            <person name="Kamiya K."/>
            <person name="Karasawa W."/>
            <person name="Kurita K."/>
            <person name="Katagiri S."/>
            <person name="Kikuta A."/>
            <person name="Kobayashi H."/>
            <person name="Kobayashi N."/>
            <person name="Machita K."/>
            <person name="Maehara T."/>
            <person name="Masukawa M."/>
            <person name="Mizubayashi T."/>
            <person name="Mukai Y."/>
            <person name="Nagasaki H."/>
            <person name="Nagata Y."/>
            <person name="Naito S."/>
            <person name="Nakashima M."/>
            <person name="Nakama Y."/>
            <person name="Nakamichi Y."/>
            <person name="Nakamura M."/>
            <person name="Meguro A."/>
            <person name="Negishi M."/>
            <person name="Ohta I."/>
            <person name="Ohta T."/>
            <person name="Okamoto M."/>
            <person name="Ono N."/>
            <person name="Saji S."/>
            <person name="Sakaguchi M."/>
            <person name="Sakai K."/>
            <person name="Shibata M."/>
            <person name="Shimokawa T."/>
            <person name="Song J."/>
            <person name="Takazaki Y."/>
            <person name="Terasawa K."/>
            <person name="Tsugane M."/>
            <person name="Tsuji K."/>
            <person name="Ueda S."/>
            <person name="Waki K."/>
            <person name="Yamagata H."/>
            <person name="Yamamoto M."/>
            <person name="Yamamoto S."/>
            <person name="Yamane H."/>
            <person name="Yoshiki S."/>
            <person name="Yoshihara R."/>
            <person name="Yukawa K."/>
            <person name="Zhong H."/>
            <person name="Yano M."/>
            <person name="Yuan Q."/>
            <person name="Ouyang S."/>
            <person name="Liu J."/>
            <person name="Jones K.M."/>
            <person name="Gansberger K."/>
            <person name="Moffat K."/>
            <person name="Hill J."/>
            <person name="Bera J."/>
            <person name="Fadrosh D."/>
            <person name="Jin S."/>
            <person name="Johri S."/>
            <person name="Kim M."/>
            <person name="Overton L."/>
            <person name="Reardon M."/>
            <person name="Tsitrin T."/>
            <person name="Vuong H."/>
            <person name="Weaver B."/>
            <person name="Ciecko A."/>
            <person name="Tallon L."/>
            <person name="Jackson J."/>
            <person name="Pai G."/>
            <person name="Aken S.V."/>
            <person name="Utterback T."/>
            <person name="Reidmuller S."/>
            <person name="Feldblyum T."/>
            <person name="Hsiao J."/>
            <person name="Zismann V."/>
            <person name="Iobst S."/>
            <person name="de Vazeille A.R."/>
            <person name="Buell C.R."/>
            <person name="Ying K."/>
            <person name="Li Y."/>
            <person name="Lu T."/>
            <person name="Huang Y."/>
            <person name="Zhao Q."/>
            <person name="Feng Q."/>
            <person name="Zhang L."/>
            <person name="Zhu J."/>
            <person name="Weng Q."/>
            <person name="Mu J."/>
            <person name="Lu Y."/>
            <person name="Fan D."/>
            <person name="Liu Y."/>
            <person name="Guan J."/>
            <person name="Zhang Y."/>
            <person name="Yu S."/>
            <person name="Liu X."/>
            <person name="Zhang Y."/>
            <person name="Hong G."/>
            <person name="Han B."/>
            <person name="Choisne N."/>
            <person name="Demange N."/>
            <person name="Orjeda G."/>
            <person name="Samain S."/>
            <person name="Cattolico L."/>
            <person name="Pelletier E."/>
            <person name="Couloux A."/>
            <person name="Segurens B."/>
            <person name="Wincker P."/>
            <person name="D'Hont A."/>
            <person name="Scarpelli C."/>
            <person name="Weissenbach J."/>
            <person name="Salanoubat M."/>
            <person name="Quetier F."/>
            <person name="Yu Y."/>
            <person name="Kim H.R."/>
            <person name="Rambo T."/>
            <person name="Currie J."/>
            <person name="Collura K."/>
            <person name="Luo M."/>
            <person name="Yang T."/>
            <person name="Ammiraju J.S.S."/>
            <person name="Engler F."/>
            <person name="Soderlund C."/>
            <person name="Wing R.A."/>
            <person name="Palmer L.E."/>
            <person name="de la Bastide M."/>
            <person name="Spiegel L."/>
            <person name="Nascimento L."/>
            <person name="Zutavern T."/>
            <person name="O'Shaughnessy A."/>
            <person name="Dike S."/>
            <person name="Dedhia N."/>
            <person name="Preston R."/>
            <person name="Balija V."/>
            <person name="McCombie W.R."/>
            <person name="Chow T."/>
            <person name="Chen H."/>
            <person name="Chung M."/>
            <person name="Chen C."/>
            <person name="Shaw J."/>
            <person name="Wu H."/>
            <person name="Hsiao K."/>
            <person name="Chao Y."/>
            <person name="Chu M."/>
            <person name="Cheng C."/>
            <person name="Hour A."/>
            <person name="Lee P."/>
            <person name="Lin S."/>
            <person name="Lin Y."/>
            <person name="Liou J."/>
            <person name="Liu S."/>
            <person name="Hsing Y."/>
            <person name="Raghuvanshi S."/>
            <person name="Mohanty A."/>
            <person name="Bharti A.K."/>
            <person name="Gaur A."/>
            <person name="Gupta V."/>
            <person name="Kumar D."/>
            <person name="Ravi V."/>
            <person name="Vij S."/>
            <person name="Kapur A."/>
            <person name="Khurana P."/>
            <person name="Khurana P."/>
            <person name="Khurana J.P."/>
            <person name="Tyagi A.K."/>
            <person name="Gaikwad K."/>
            <person name="Singh A."/>
            <person name="Dalal V."/>
            <person name="Srivastava S."/>
            <person name="Dixit A."/>
            <person name="Pal A.K."/>
            <person name="Ghazi I.A."/>
            <person name="Yadav M."/>
            <person name="Pandit A."/>
            <person name="Bhargava A."/>
            <person name="Sureshbabu K."/>
            <person name="Batra K."/>
            <person name="Sharma T.R."/>
            <person name="Mohapatra T."/>
            <person name="Singh N.K."/>
            <person name="Messing J."/>
            <person name="Nelson A.B."/>
            <person name="Fuks G."/>
            <person name="Kavchok S."/>
            <person name="Keizer G."/>
            <person name="Linton E."/>
            <person name="Llaca V."/>
            <person name="Song R."/>
            <person name="Tanyolac B."/>
            <person name="Young S."/>
            <person name="Ho-Il K."/>
            <person name="Hahn J.H."/>
            <person name="Sangsakoo G."/>
            <person name="Vanavichit A."/>
            <person name="de Mattos Luiz.A.T."/>
            <person name="Zimmer P.D."/>
            <person name="Malone G."/>
            <person name="Dellagostin O."/>
            <person name="de Oliveira A.C."/>
            <person name="Bevan M."/>
            <person name="Bancroft I."/>
            <person name="Minx P."/>
            <person name="Cordum H."/>
            <person name="Wilson R."/>
            <person name="Cheng Z."/>
            <person name="Jin W."/>
            <person name="Jiang J."/>
            <person name="Leong S.A."/>
            <person name="Iwama H."/>
            <person name="Gojobori T."/>
            <person name="Itoh T."/>
            <person name="Niimura Y."/>
            <person name="Fujii Y."/>
            <person name="Habara T."/>
            <person name="Sakai H."/>
            <person name="Sato Y."/>
            <person name="Wilson G."/>
            <person name="Kumar K."/>
            <person name="McCouch S."/>
            <person name="Juretic N."/>
            <person name="Hoen D."/>
            <person name="Wright S."/>
            <person name="Bruskiewich R."/>
            <person name="Bureau T."/>
            <person name="Miyao A."/>
            <person name="Hirochika H."/>
            <person name="Nishikawa T."/>
            <person name="Kadowaki K."/>
            <person name="Sugiura M."/>
            <person name="Burr B."/>
            <person name="Sasaki T."/>
        </authorList>
    </citation>
    <scope>NUCLEOTIDE SEQUENCE [LARGE SCALE GENOMIC DNA]</scope>
    <source>
        <strain evidence="2">cv. Nipponbare</strain>
    </source>
</reference>